<dbReference type="Proteomes" id="UP001157946">
    <property type="component" value="Unassembled WGS sequence"/>
</dbReference>
<evidence type="ECO:0000313" key="9">
    <source>
        <dbReference type="Proteomes" id="UP001157946"/>
    </source>
</evidence>
<dbReference type="PANTHER" id="PTHR33507">
    <property type="entry name" value="INNER MEMBRANE PROTEIN YBBJ"/>
    <property type="match status" value="1"/>
</dbReference>
<evidence type="ECO:0000256" key="4">
    <source>
        <dbReference type="ARBA" id="ARBA00023136"/>
    </source>
</evidence>
<organism evidence="8 9">
    <name type="scientific">Laceyella tengchongensis</name>
    <dbReference type="NCBI Taxonomy" id="574699"/>
    <lineage>
        <taxon>Bacteria</taxon>
        <taxon>Bacillati</taxon>
        <taxon>Bacillota</taxon>
        <taxon>Bacilli</taxon>
        <taxon>Bacillales</taxon>
        <taxon>Thermoactinomycetaceae</taxon>
        <taxon>Laceyella</taxon>
    </lineage>
</organism>
<dbReference type="InterPro" id="IPR056739">
    <property type="entry name" value="NfeD_membrane"/>
</dbReference>
<evidence type="ECO:0000256" key="3">
    <source>
        <dbReference type="ARBA" id="ARBA00022989"/>
    </source>
</evidence>
<dbReference type="AlphaFoldDB" id="A0AA45WLX5"/>
<reference evidence="8" key="1">
    <citation type="submission" date="2017-05" db="EMBL/GenBank/DDBJ databases">
        <authorList>
            <person name="Varghese N."/>
            <person name="Submissions S."/>
        </authorList>
    </citation>
    <scope>NUCLEOTIDE SEQUENCE</scope>
    <source>
        <strain evidence="8">DSM 45262</strain>
    </source>
</reference>
<keyword evidence="4 5" id="KW-0472">Membrane</keyword>
<feature type="transmembrane region" description="Helical" evidence="5">
    <location>
        <begin position="65"/>
        <end position="98"/>
    </location>
</feature>
<comment type="subcellular location">
    <subcellularLocation>
        <location evidence="1">Membrane</location>
        <topology evidence="1">Multi-pass membrane protein</topology>
    </subcellularLocation>
</comment>
<proteinExistence type="predicted"/>
<evidence type="ECO:0000259" key="6">
    <source>
        <dbReference type="Pfam" id="PF01957"/>
    </source>
</evidence>
<keyword evidence="2 5" id="KW-0812">Transmembrane</keyword>
<feature type="domain" description="NfeD-like C-terminal" evidence="6">
    <location>
        <begin position="155"/>
        <end position="208"/>
    </location>
</feature>
<evidence type="ECO:0000256" key="2">
    <source>
        <dbReference type="ARBA" id="ARBA00022692"/>
    </source>
</evidence>
<dbReference type="PANTHER" id="PTHR33507:SF3">
    <property type="entry name" value="INNER MEMBRANE PROTEIN YBBJ"/>
    <property type="match status" value="1"/>
</dbReference>
<evidence type="ECO:0000259" key="7">
    <source>
        <dbReference type="Pfam" id="PF24961"/>
    </source>
</evidence>
<dbReference type="RefSeq" id="WP_284724075.1">
    <property type="nucleotide sequence ID" value="NZ_FXTU01000002.1"/>
</dbReference>
<feature type="domain" description="NfeD integral membrane" evidence="7">
    <location>
        <begin position="13"/>
        <end position="123"/>
    </location>
</feature>
<dbReference type="EMBL" id="FXTU01000002">
    <property type="protein sequence ID" value="SMP12524.1"/>
    <property type="molecule type" value="Genomic_DNA"/>
</dbReference>
<comment type="caution">
    <text evidence="8">The sequence shown here is derived from an EMBL/GenBank/DDBJ whole genome shotgun (WGS) entry which is preliminary data.</text>
</comment>
<evidence type="ECO:0000256" key="5">
    <source>
        <dbReference type="SAM" id="Phobius"/>
    </source>
</evidence>
<gene>
    <name evidence="8" type="ORF">SAMN06265361_102368</name>
</gene>
<dbReference type="Pfam" id="PF24961">
    <property type="entry name" value="NfeD_membrane"/>
    <property type="match status" value="1"/>
</dbReference>
<evidence type="ECO:0000313" key="8">
    <source>
        <dbReference type="EMBL" id="SMP12524.1"/>
    </source>
</evidence>
<protein>
    <submittedName>
        <fullName evidence="8">NfeD-like C-terminal, partner-binding</fullName>
    </submittedName>
</protein>
<keyword evidence="3 5" id="KW-1133">Transmembrane helix</keyword>
<dbReference type="Gene3D" id="2.40.50.140">
    <property type="entry name" value="Nucleic acid-binding proteins"/>
    <property type="match status" value="1"/>
</dbReference>
<dbReference type="Pfam" id="PF01957">
    <property type="entry name" value="NfeD"/>
    <property type="match status" value="1"/>
</dbReference>
<name>A0AA45WLX5_9BACL</name>
<keyword evidence="9" id="KW-1185">Reference proteome</keyword>
<feature type="transmembrane region" description="Helical" evidence="5">
    <location>
        <begin position="33"/>
        <end position="53"/>
    </location>
</feature>
<dbReference type="InterPro" id="IPR012340">
    <property type="entry name" value="NA-bd_OB-fold"/>
</dbReference>
<dbReference type="InterPro" id="IPR052165">
    <property type="entry name" value="Membrane_assoc_protease"/>
</dbReference>
<feature type="transmembrane region" description="Helical" evidence="5">
    <location>
        <begin position="7"/>
        <end position="27"/>
    </location>
</feature>
<feature type="transmembrane region" description="Helical" evidence="5">
    <location>
        <begin position="104"/>
        <end position="122"/>
    </location>
</feature>
<evidence type="ECO:0000256" key="1">
    <source>
        <dbReference type="ARBA" id="ARBA00004141"/>
    </source>
</evidence>
<sequence>MAEFAQLLTHPVVMTLLLSVGLIGLTVELLSPGLIFPGLVGGIMFFAYFWAVWMAEPTGWEPPSLFVLGIVLLILEMLLPTLGIIGAVGSIALIASLVMTASSLWVVVWGFLLALAVIWILFKFFGLKIGWNQLVLRDEQTNEAGYVSAEDRKWLLGQEGIAITPLRPSGYAQFGERKEDVVSEGDIIPKGAKVKVIAVDGMRVVVRKEVADE</sequence>
<dbReference type="GO" id="GO:0005886">
    <property type="term" value="C:plasma membrane"/>
    <property type="evidence" value="ECO:0007669"/>
    <property type="project" value="TreeGrafter"/>
</dbReference>
<dbReference type="InterPro" id="IPR002810">
    <property type="entry name" value="NfeD-like_C"/>
</dbReference>
<accession>A0AA45WLX5</accession>